<evidence type="ECO:0000259" key="6">
    <source>
        <dbReference type="SMART" id="SM00062"/>
    </source>
</evidence>
<feature type="domain" description="Solute-binding protein family 3/N-terminal" evidence="6">
    <location>
        <begin position="40"/>
        <end position="289"/>
    </location>
</feature>
<dbReference type="Proteomes" id="UP001055167">
    <property type="component" value="Unassembled WGS sequence"/>
</dbReference>
<proteinExistence type="inferred from homology"/>
<name>A0ABQ4QRE7_9HYPH</name>
<evidence type="ECO:0000256" key="5">
    <source>
        <dbReference type="SAM" id="SignalP"/>
    </source>
</evidence>
<organism evidence="7 8">
    <name type="scientific">Methylobacterium crusticola</name>
    <dbReference type="NCBI Taxonomy" id="1697972"/>
    <lineage>
        <taxon>Bacteria</taxon>
        <taxon>Pseudomonadati</taxon>
        <taxon>Pseudomonadota</taxon>
        <taxon>Alphaproteobacteria</taxon>
        <taxon>Hyphomicrobiales</taxon>
        <taxon>Methylobacteriaceae</taxon>
        <taxon>Methylobacterium</taxon>
    </lineage>
</organism>
<dbReference type="EMBL" id="BPQH01000001">
    <property type="protein sequence ID" value="GJD47544.1"/>
    <property type="molecule type" value="Genomic_DNA"/>
</dbReference>
<comment type="caution">
    <text evidence="7">The sequence shown here is derived from an EMBL/GenBank/DDBJ whole genome shotgun (WGS) entry which is preliminary data.</text>
</comment>
<dbReference type="Gene3D" id="3.40.190.10">
    <property type="entry name" value="Periplasmic binding protein-like II"/>
    <property type="match status" value="2"/>
</dbReference>
<comment type="subcellular location">
    <subcellularLocation>
        <location evidence="1">Cell envelope</location>
    </subcellularLocation>
</comment>
<keyword evidence="8" id="KW-1185">Reference proteome</keyword>
<accession>A0ABQ4QRE7</accession>
<dbReference type="SMART" id="SM00062">
    <property type="entry name" value="PBPb"/>
    <property type="match status" value="1"/>
</dbReference>
<feature type="chain" id="PRO_5047321800" evidence="5">
    <location>
        <begin position="26"/>
        <end position="294"/>
    </location>
</feature>
<protein>
    <submittedName>
        <fullName evidence="7">Octopine-binding periplasmic protein</fullName>
    </submittedName>
</protein>
<evidence type="ECO:0000256" key="4">
    <source>
        <dbReference type="RuleBase" id="RU003744"/>
    </source>
</evidence>
<dbReference type="PANTHER" id="PTHR35936">
    <property type="entry name" value="MEMBRANE-BOUND LYTIC MUREIN TRANSGLYCOSYLASE F"/>
    <property type="match status" value="1"/>
</dbReference>
<reference evidence="7" key="1">
    <citation type="journal article" date="2021" name="Front. Microbiol.">
        <title>Comprehensive Comparative Genomics and Phenotyping of Methylobacterium Species.</title>
        <authorList>
            <person name="Alessa O."/>
            <person name="Ogura Y."/>
            <person name="Fujitani Y."/>
            <person name="Takami H."/>
            <person name="Hayashi T."/>
            <person name="Sahin N."/>
            <person name="Tani A."/>
        </authorList>
    </citation>
    <scope>NUCLEOTIDE SEQUENCE</scope>
    <source>
        <strain evidence="7">KCTC 52305</strain>
    </source>
</reference>
<evidence type="ECO:0000256" key="1">
    <source>
        <dbReference type="ARBA" id="ARBA00004196"/>
    </source>
</evidence>
<reference evidence="7" key="2">
    <citation type="submission" date="2021-08" db="EMBL/GenBank/DDBJ databases">
        <authorList>
            <person name="Tani A."/>
            <person name="Ola A."/>
            <person name="Ogura Y."/>
            <person name="Katsura K."/>
            <person name="Hayashi T."/>
        </authorList>
    </citation>
    <scope>NUCLEOTIDE SEQUENCE</scope>
    <source>
        <strain evidence="7">KCTC 52305</strain>
    </source>
</reference>
<dbReference type="InterPro" id="IPR001638">
    <property type="entry name" value="Solute-binding_3/MltF_N"/>
</dbReference>
<dbReference type="PROSITE" id="PS01039">
    <property type="entry name" value="SBP_BACTERIAL_3"/>
    <property type="match status" value="1"/>
</dbReference>
<dbReference type="SUPFAM" id="SSF53850">
    <property type="entry name" value="Periplasmic binding protein-like II"/>
    <property type="match status" value="1"/>
</dbReference>
<feature type="signal peptide" evidence="5">
    <location>
        <begin position="1"/>
        <end position="25"/>
    </location>
</feature>
<gene>
    <name evidence="7" type="primary">occT</name>
    <name evidence="7" type="ORF">OPKNFCMD_0252</name>
</gene>
<dbReference type="InterPro" id="IPR018313">
    <property type="entry name" value="SBP_3_CS"/>
</dbReference>
<evidence type="ECO:0000256" key="2">
    <source>
        <dbReference type="ARBA" id="ARBA00010333"/>
    </source>
</evidence>
<dbReference type="Pfam" id="PF00497">
    <property type="entry name" value="SBP_bac_3"/>
    <property type="match status" value="1"/>
</dbReference>
<keyword evidence="3 5" id="KW-0732">Signal</keyword>
<evidence type="ECO:0000256" key="3">
    <source>
        <dbReference type="ARBA" id="ARBA00022729"/>
    </source>
</evidence>
<evidence type="ECO:0000313" key="7">
    <source>
        <dbReference type="EMBL" id="GJD47544.1"/>
    </source>
</evidence>
<dbReference type="PANTHER" id="PTHR35936:SF17">
    <property type="entry name" value="ARGININE-BINDING EXTRACELLULAR PROTEIN ARTP"/>
    <property type="match status" value="1"/>
</dbReference>
<comment type="similarity">
    <text evidence="2 4">Belongs to the bacterial solute-binding protein 3 family.</text>
</comment>
<dbReference type="RefSeq" id="WP_128561876.1">
    <property type="nucleotide sequence ID" value="NZ_BPQH01000001.1"/>
</dbReference>
<sequence>MKLRSLFALAVTVTGLTVAGLTVTAAVTGAARAEDAVPATVRIATEGAYAPYNFTKPDGSLDGYEIELGREICARAKLRCEFVAQDWEGVVPGLQARKFDAIMSGMTITEARLKVVDFSRPYSGDSSGLAVDRAGPLAKLPLGGQKFSLLDEAEAQKAIDAIKPLLKGKTVGVQVSTIHAAFLDRYLKGVVEVREYKTTEQHDLDLSAGRLDAIFANDAPLRATAEKPEFADTVMLAGPRFRGGVLGKGVAIGLRRGEAALKTRLDEGIASVIADGTLRTLSMKWFKADMTPQG</sequence>
<evidence type="ECO:0000313" key="8">
    <source>
        <dbReference type="Proteomes" id="UP001055167"/>
    </source>
</evidence>